<dbReference type="GO" id="GO:0046655">
    <property type="term" value="P:folic acid metabolic process"/>
    <property type="evidence" value="ECO:0007669"/>
    <property type="project" value="TreeGrafter"/>
</dbReference>
<dbReference type="Pfam" id="PF00186">
    <property type="entry name" value="DHFR_1"/>
    <property type="match status" value="1"/>
</dbReference>
<evidence type="ECO:0000256" key="7">
    <source>
        <dbReference type="PIRNR" id="PIRNR000194"/>
    </source>
</evidence>
<evidence type="ECO:0000256" key="8">
    <source>
        <dbReference type="RuleBase" id="RU004474"/>
    </source>
</evidence>
<proteinExistence type="inferred from homology"/>
<dbReference type="SUPFAM" id="SSF53597">
    <property type="entry name" value="Dihydrofolate reductase-like"/>
    <property type="match status" value="1"/>
</dbReference>
<dbReference type="RefSeq" id="WP_100916815.1">
    <property type="nucleotide sequence ID" value="NZ_CP025057.1"/>
</dbReference>
<feature type="domain" description="DHFR" evidence="9">
    <location>
        <begin position="1"/>
        <end position="156"/>
    </location>
</feature>
<keyword evidence="6 7" id="KW-0560">Oxidoreductase</keyword>
<evidence type="ECO:0000256" key="4">
    <source>
        <dbReference type="ARBA" id="ARBA00022563"/>
    </source>
</evidence>
<dbReference type="InterPro" id="IPR017925">
    <property type="entry name" value="DHFR_CS"/>
</dbReference>
<evidence type="ECO:0000256" key="6">
    <source>
        <dbReference type="ARBA" id="ARBA00023002"/>
    </source>
</evidence>
<evidence type="ECO:0000259" key="9">
    <source>
        <dbReference type="PROSITE" id="PS51330"/>
    </source>
</evidence>
<dbReference type="PIRSF" id="PIRSF000194">
    <property type="entry name" value="DHFR"/>
    <property type="match status" value="1"/>
</dbReference>
<dbReference type="PROSITE" id="PS51330">
    <property type="entry name" value="DHFR_2"/>
    <property type="match status" value="1"/>
</dbReference>
<sequence>MISLIWAQTKDGVIGKNNKLPWNIKEEMQHFINYTKGKTILMGRNTWDSLSVKPLPNRKNILITSRKLEKSYNDIELSNKLEDFLEKYKSIEEELVIIGGSQIYETALNYADRLIISVIKKDYQGDTFAPQFDKSLFKITKQMDFEEFEIYYYERY</sequence>
<comment type="catalytic activity">
    <reaction evidence="7">
        <text>(6S)-5,6,7,8-tetrahydrofolate + NADP(+) = 7,8-dihydrofolate + NADPH + H(+)</text>
        <dbReference type="Rhea" id="RHEA:15009"/>
        <dbReference type="ChEBI" id="CHEBI:15378"/>
        <dbReference type="ChEBI" id="CHEBI:57451"/>
        <dbReference type="ChEBI" id="CHEBI:57453"/>
        <dbReference type="ChEBI" id="CHEBI:57783"/>
        <dbReference type="ChEBI" id="CHEBI:58349"/>
        <dbReference type="EC" id="1.5.1.3"/>
    </reaction>
</comment>
<evidence type="ECO:0000313" key="10">
    <source>
        <dbReference type="EMBL" id="AUB31853.1"/>
    </source>
</evidence>
<dbReference type="CDD" id="cd00209">
    <property type="entry name" value="DHFR"/>
    <property type="match status" value="1"/>
</dbReference>
<organism evidence="10 11">
    <name type="scientific">Spiroplasma floricola 23-6</name>
    <dbReference type="NCBI Taxonomy" id="1336749"/>
    <lineage>
        <taxon>Bacteria</taxon>
        <taxon>Bacillati</taxon>
        <taxon>Mycoplasmatota</taxon>
        <taxon>Mollicutes</taxon>
        <taxon>Entomoplasmatales</taxon>
        <taxon>Spiroplasmataceae</taxon>
        <taxon>Spiroplasma</taxon>
    </lineage>
</organism>
<evidence type="ECO:0000256" key="2">
    <source>
        <dbReference type="ARBA" id="ARBA00009539"/>
    </source>
</evidence>
<accession>A0A2K8SEM6</accession>
<dbReference type="GO" id="GO:0005829">
    <property type="term" value="C:cytosol"/>
    <property type="evidence" value="ECO:0007669"/>
    <property type="project" value="TreeGrafter"/>
</dbReference>
<evidence type="ECO:0000313" key="11">
    <source>
        <dbReference type="Proteomes" id="UP000231823"/>
    </source>
</evidence>
<dbReference type="GO" id="GO:0046452">
    <property type="term" value="P:dihydrofolate metabolic process"/>
    <property type="evidence" value="ECO:0007669"/>
    <property type="project" value="TreeGrafter"/>
</dbReference>
<protein>
    <recommendedName>
        <fullName evidence="3 7">Dihydrofolate reductase</fullName>
        <ecNumber evidence="3 7">1.5.1.3</ecNumber>
    </recommendedName>
</protein>
<dbReference type="GO" id="GO:0004146">
    <property type="term" value="F:dihydrofolate reductase activity"/>
    <property type="evidence" value="ECO:0007669"/>
    <property type="project" value="UniProtKB-EC"/>
</dbReference>
<dbReference type="EMBL" id="CP025057">
    <property type="protein sequence ID" value="AUB31853.1"/>
    <property type="molecule type" value="Genomic_DNA"/>
</dbReference>
<name>A0A2K8SEM6_9MOLU</name>
<dbReference type="PANTHER" id="PTHR48069">
    <property type="entry name" value="DIHYDROFOLATE REDUCTASE"/>
    <property type="match status" value="1"/>
</dbReference>
<dbReference type="InterPro" id="IPR001796">
    <property type="entry name" value="DHFR_dom"/>
</dbReference>
<dbReference type="InterPro" id="IPR024072">
    <property type="entry name" value="DHFR-like_dom_sf"/>
</dbReference>
<comment type="function">
    <text evidence="7">Key enzyme in folate metabolism. Catalyzes an essential reaction for de novo glycine and purine synthesis, and for DNA precursor synthesis.</text>
</comment>
<comment type="pathway">
    <text evidence="1 7">Cofactor biosynthesis; tetrahydrofolate biosynthesis; 5,6,7,8-tetrahydrofolate from 7,8-dihydrofolate: step 1/1.</text>
</comment>
<evidence type="ECO:0000256" key="1">
    <source>
        <dbReference type="ARBA" id="ARBA00004903"/>
    </source>
</evidence>
<dbReference type="PROSITE" id="PS00075">
    <property type="entry name" value="DHFR_1"/>
    <property type="match status" value="1"/>
</dbReference>
<reference evidence="10 11" key="1">
    <citation type="submission" date="2017-12" db="EMBL/GenBank/DDBJ databases">
        <title>Complete genome sequence of Spiroplasma floricola 23-6 (ATCC 29989).</title>
        <authorList>
            <person name="Tsai Y.-M."/>
            <person name="Wu P.-S."/>
            <person name="Lo W.-S."/>
            <person name="Kuo C.-H."/>
        </authorList>
    </citation>
    <scope>NUCLEOTIDE SEQUENCE [LARGE SCALE GENOMIC DNA]</scope>
    <source>
        <strain evidence="10 11">23-6</strain>
    </source>
</reference>
<dbReference type="KEGG" id="sfz:SFLOR_v1c08050"/>
<dbReference type="OrthoDB" id="9804315at2"/>
<dbReference type="UniPathway" id="UPA00077">
    <property type="reaction ID" value="UER00158"/>
</dbReference>
<keyword evidence="5 7" id="KW-0521">NADP</keyword>
<dbReference type="GO" id="GO:0046654">
    <property type="term" value="P:tetrahydrofolate biosynthetic process"/>
    <property type="evidence" value="ECO:0007669"/>
    <property type="project" value="UniProtKB-UniPathway"/>
</dbReference>
<keyword evidence="11" id="KW-1185">Reference proteome</keyword>
<evidence type="ECO:0000256" key="3">
    <source>
        <dbReference type="ARBA" id="ARBA00012856"/>
    </source>
</evidence>
<dbReference type="PANTHER" id="PTHR48069:SF3">
    <property type="entry name" value="DIHYDROFOLATE REDUCTASE"/>
    <property type="match status" value="1"/>
</dbReference>
<dbReference type="EC" id="1.5.1.3" evidence="3 7"/>
<evidence type="ECO:0000256" key="5">
    <source>
        <dbReference type="ARBA" id="ARBA00022857"/>
    </source>
</evidence>
<gene>
    <name evidence="10" type="primary">dfrA</name>
    <name evidence="10" type="ORF">SFLOR_v1c08050</name>
</gene>
<comment type="similarity">
    <text evidence="2 7 8">Belongs to the dihydrofolate reductase family.</text>
</comment>
<dbReference type="InterPro" id="IPR012259">
    <property type="entry name" value="DHFR"/>
</dbReference>
<dbReference type="GO" id="GO:0006730">
    <property type="term" value="P:one-carbon metabolic process"/>
    <property type="evidence" value="ECO:0007669"/>
    <property type="project" value="UniProtKB-KW"/>
</dbReference>
<keyword evidence="4 7" id="KW-0554">One-carbon metabolism</keyword>
<dbReference type="Proteomes" id="UP000231823">
    <property type="component" value="Chromosome"/>
</dbReference>
<dbReference type="AlphaFoldDB" id="A0A2K8SEM6"/>
<dbReference type="GO" id="GO:0050661">
    <property type="term" value="F:NADP binding"/>
    <property type="evidence" value="ECO:0007669"/>
    <property type="project" value="InterPro"/>
</dbReference>
<dbReference type="Gene3D" id="3.40.430.10">
    <property type="entry name" value="Dihydrofolate Reductase, subunit A"/>
    <property type="match status" value="1"/>
</dbReference>
<dbReference type="PRINTS" id="PR00070">
    <property type="entry name" value="DHFR"/>
</dbReference>